<reference evidence="2 3" key="1">
    <citation type="submission" date="2012-04" db="EMBL/GenBank/DDBJ databases">
        <title>The Genome Sequence of Afipia clevelandensis ATCC 49720.</title>
        <authorList>
            <consortium name="The Broad Institute Genome Sequencing Platform"/>
            <person name="Earl A."/>
            <person name="Ward D."/>
            <person name="Feldgarden M."/>
            <person name="Gevers D."/>
            <person name="Huys G."/>
            <person name="Walker B."/>
            <person name="Young S.K."/>
            <person name="Zeng Q."/>
            <person name="Gargeya S."/>
            <person name="Fitzgerald M."/>
            <person name="Haas B."/>
            <person name="Abouelleil A."/>
            <person name="Alvarado L."/>
            <person name="Arachchi H.M."/>
            <person name="Berlin A."/>
            <person name="Chapman S.B."/>
            <person name="Goldberg J."/>
            <person name="Griggs A."/>
            <person name="Gujja S."/>
            <person name="Hansen M."/>
            <person name="Howarth C."/>
            <person name="Imamovic A."/>
            <person name="Larimer J."/>
            <person name="McCowen C."/>
            <person name="Montmayeur A."/>
            <person name="Murphy C."/>
            <person name="Neiman D."/>
            <person name="Pearson M."/>
            <person name="Priest M."/>
            <person name="Roberts A."/>
            <person name="Saif S."/>
            <person name="Shea T."/>
            <person name="Sisk P."/>
            <person name="Sykes S."/>
            <person name="Wortman J."/>
            <person name="Nusbaum C."/>
            <person name="Birren B."/>
        </authorList>
    </citation>
    <scope>NUCLEOTIDE SEQUENCE [LARGE SCALE GENOMIC DNA]</scope>
    <source>
        <strain evidence="2 3">ATCC 49720</strain>
    </source>
</reference>
<feature type="non-terminal residue" evidence="2">
    <location>
        <position position="69"/>
    </location>
</feature>
<evidence type="ECO:0000313" key="3">
    <source>
        <dbReference type="Proteomes" id="UP000001095"/>
    </source>
</evidence>
<proteinExistence type="predicted"/>
<dbReference type="HOGENOM" id="CLU_2781603_0_0_5"/>
<organism evidence="2 3">
    <name type="scientific">Afipia clevelandensis ATCC 49720</name>
    <dbReference type="NCBI Taxonomy" id="883079"/>
    <lineage>
        <taxon>Bacteria</taxon>
        <taxon>Pseudomonadati</taxon>
        <taxon>Pseudomonadota</taxon>
        <taxon>Alphaproteobacteria</taxon>
        <taxon>Hyphomicrobiales</taxon>
        <taxon>Nitrobacteraceae</taxon>
        <taxon>Afipia</taxon>
    </lineage>
</organism>
<accession>K8NY93</accession>
<name>K8NY93_9BRAD</name>
<dbReference type="AlphaFoldDB" id="K8NY93"/>
<dbReference type="Proteomes" id="UP000001095">
    <property type="component" value="Unassembled WGS sequence"/>
</dbReference>
<dbReference type="RefSeq" id="WP_002714742.1">
    <property type="nucleotide sequence ID" value="NZ_KB375281.1"/>
</dbReference>
<protein>
    <recommendedName>
        <fullName evidence="4">DUF2339 domain-containing protein</fullName>
    </recommendedName>
</protein>
<dbReference type="EMBL" id="AGWY01000016">
    <property type="protein sequence ID" value="EKS32405.1"/>
    <property type="molecule type" value="Genomic_DNA"/>
</dbReference>
<evidence type="ECO:0008006" key="4">
    <source>
        <dbReference type="Google" id="ProtNLM"/>
    </source>
</evidence>
<evidence type="ECO:0000256" key="1">
    <source>
        <dbReference type="SAM" id="MobiDB-lite"/>
    </source>
</evidence>
<keyword evidence="3" id="KW-1185">Reference proteome</keyword>
<comment type="caution">
    <text evidence="2">The sequence shown here is derived from an EMBL/GenBank/DDBJ whole genome shotgun (WGS) entry which is preliminary data.</text>
</comment>
<sequence length="69" mass="7189">MEFIALVLAIIAIFIARKATMRSEELNARLTQLEGSLAGGIRTAMPTASQSAAPPIAPETAASDMDTAD</sequence>
<evidence type="ECO:0000313" key="2">
    <source>
        <dbReference type="EMBL" id="EKS32405.1"/>
    </source>
</evidence>
<gene>
    <name evidence="2" type="ORF">HMPREF9696_03872</name>
</gene>
<feature type="region of interest" description="Disordered" evidence="1">
    <location>
        <begin position="46"/>
        <end position="69"/>
    </location>
</feature>